<feature type="region of interest" description="Disordered" evidence="1">
    <location>
        <begin position="24"/>
        <end position="43"/>
    </location>
</feature>
<evidence type="ECO:0000256" key="1">
    <source>
        <dbReference type="SAM" id="MobiDB-lite"/>
    </source>
</evidence>
<dbReference type="RefSeq" id="WP_145194229.1">
    <property type="nucleotide sequence ID" value="NZ_CP036434.1"/>
</dbReference>
<dbReference type="InterPro" id="IPR036514">
    <property type="entry name" value="SGNH_hydro_sf"/>
</dbReference>
<reference evidence="5 6" key="1">
    <citation type="submission" date="2019-02" db="EMBL/GenBank/DDBJ databases">
        <title>Deep-cultivation of Planctomycetes and their phenomic and genomic characterization uncovers novel biology.</title>
        <authorList>
            <person name="Wiegand S."/>
            <person name="Jogler M."/>
            <person name="Boedeker C."/>
            <person name="Pinto D."/>
            <person name="Vollmers J."/>
            <person name="Rivas-Marin E."/>
            <person name="Kohn T."/>
            <person name="Peeters S.H."/>
            <person name="Heuer A."/>
            <person name="Rast P."/>
            <person name="Oberbeckmann S."/>
            <person name="Bunk B."/>
            <person name="Jeske O."/>
            <person name="Meyerdierks A."/>
            <person name="Storesund J.E."/>
            <person name="Kallscheuer N."/>
            <person name="Luecker S."/>
            <person name="Lage O.M."/>
            <person name="Pohl T."/>
            <person name="Merkel B.J."/>
            <person name="Hornburger P."/>
            <person name="Mueller R.-W."/>
            <person name="Bruemmer F."/>
            <person name="Labrenz M."/>
            <person name="Spormann A.M."/>
            <person name="Op den Camp H."/>
            <person name="Overmann J."/>
            <person name="Amann R."/>
            <person name="Jetten M.S.M."/>
            <person name="Mascher T."/>
            <person name="Medema M.H."/>
            <person name="Devos D.P."/>
            <person name="Kaster A.-K."/>
            <person name="Ovreas L."/>
            <person name="Rohde M."/>
            <person name="Galperin M.Y."/>
            <person name="Jogler C."/>
        </authorList>
    </citation>
    <scope>NUCLEOTIDE SEQUENCE [LARGE SCALE GENOMIC DNA]</scope>
    <source>
        <strain evidence="5 6">Poly30</strain>
    </source>
</reference>
<evidence type="ECO:0000259" key="4">
    <source>
        <dbReference type="Pfam" id="PF14607"/>
    </source>
</evidence>
<organism evidence="5 6">
    <name type="scientific">Saltatorellus ferox</name>
    <dbReference type="NCBI Taxonomy" id="2528018"/>
    <lineage>
        <taxon>Bacteria</taxon>
        <taxon>Pseudomonadati</taxon>
        <taxon>Planctomycetota</taxon>
        <taxon>Planctomycetia</taxon>
        <taxon>Planctomycetia incertae sedis</taxon>
        <taxon>Saltatorellus</taxon>
    </lineage>
</organism>
<dbReference type="InterPro" id="IPR032740">
    <property type="entry name" value="GxDLY"/>
</dbReference>
<dbReference type="EMBL" id="CP036434">
    <property type="protein sequence ID" value="QDV04783.1"/>
    <property type="molecule type" value="Genomic_DNA"/>
</dbReference>
<evidence type="ECO:0000313" key="5">
    <source>
        <dbReference type="EMBL" id="QDV04783.1"/>
    </source>
</evidence>
<keyword evidence="6" id="KW-1185">Reference proteome</keyword>
<dbReference type="Gene3D" id="2.60.120.260">
    <property type="entry name" value="Galactose-binding domain-like"/>
    <property type="match status" value="1"/>
</dbReference>
<feature type="chain" id="PRO_5022202951" description="SGNH hydrolase-type esterase domain-containing protein" evidence="2">
    <location>
        <begin position="26"/>
        <end position="380"/>
    </location>
</feature>
<feature type="signal peptide" evidence="2">
    <location>
        <begin position="1"/>
        <end position="25"/>
    </location>
</feature>
<dbReference type="GO" id="GO:0016788">
    <property type="term" value="F:hydrolase activity, acting on ester bonds"/>
    <property type="evidence" value="ECO:0007669"/>
    <property type="project" value="UniProtKB-ARBA"/>
</dbReference>
<accession>A0A518EL16</accession>
<feature type="domain" description="SGNH hydrolase-type esterase N-terminal" evidence="4">
    <location>
        <begin position="49"/>
        <end position="189"/>
    </location>
</feature>
<evidence type="ECO:0008006" key="7">
    <source>
        <dbReference type="Google" id="ProtNLM"/>
    </source>
</evidence>
<evidence type="ECO:0000256" key="2">
    <source>
        <dbReference type="SAM" id="SignalP"/>
    </source>
</evidence>
<dbReference type="SUPFAM" id="SSF52266">
    <property type="entry name" value="SGNH hydrolase"/>
    <property type="match status" value="1"/>
</dbReference>
<dbReference type="InterPro" id="IPR013830">
    <property type="entry name" value="SGNH_hydro"/>
</dbReference>
<dbReference type="Pfam" id="PF14607">
    <property type="entry name" value="GxDLY"/>
    <property type="match status" value="1"/>
</dbReference>
<dbReference type="Gene3D" id="3.40.50.1110">
    <property type="entry name" value="SGNH hydrolase"/>
    <property type="match status" value="1"/>
</dbReference>
<keyword evidence="2" id="KW-0732">Signal</keyword>
<evidence type="ECO:0000259" key="3">
    <source>
        <dbReference type="Pfam" id="PF14606"/>
    </source>
</evidence>
<dbReference type="AlphaFoldDB" id="A0A518EL16"/>
<proteinExistence type="predicted"/>
<evidence type="ECO:0000313" key="6">
    <source>
        <dbReference type="Proteomes" id="UP000320390"/>
    </source>
</evidence>
<feature type="domain" description="SGNH hydrolase-type esterase" evidence="3">
    <location>
        <begin position="199"/>
        <end position="374"/>
    </location>
</feature>
<dbReference type="OrthoDB" id="5624617at2"/>
<sequence length="380" mass="41715" precursor="true">MNLARRDLLALGLTAAIYRPSAAFAASPPPTDPASSTGPGAPSEEWPMWDALQFGLEGRGWSDVARPLSRLPERAESLVNGTIWRLAQHTAGMSLSFRSDAEFLRFEVSLLEPELAMPHMPATGKSGFDLYAREKGQPWRWVFTAQPHDADYVALVRGLRPGKREYRLHLPLYNGVEQLRVGAPEGSKIESVAPRQELPIVYYGTSIAQGACASRPGMAFVTQLGRRLDVPMINLGFSGNGRLDPELCDLIAELDARAYVLDCLPNLTPEATAERAMPFVRRLRALRPETPIVMVEDRTDPNAAMFPLRSNLHVGNHRAFRTAYEGLLEEGVAGLTYVADRPFLGEDGEATVDGSHPSDLGMVRYADALEPVLRDVLSAK</sequence>
<gene>
    <name evidence="5" type="ORF">Poly30_02760</name>
</gene>
<name>A0A518EL16_9BACT</name>
<protein>
    <recommendedName>
        <fullName evidence="7">SGNH hydrolase-type esterase domain-containing protein</fullName>
    </recommendedName>
</protein>
<dbReference type="Pfam" id="PF14606">
    <property type="entry name" value="Lipase_GDSL_3"/>
    <property type="match status" value="1"/>
</dbReference>
<dbReference type="Proteomes" id="UP000320390">
    <property type="component" value="Chromosome"/>
</dbReference>